<comment type="caution">
    <text evidence="1">The sequence shown here is derived from an EMBL/GenBank/DDBJ whole genome shotgun (WGS) entry which is preliminary data.</text>
</comment>
<proteinExistence type="predicted"/>
<organism evidence="1 2">
    <name type="scientific">Eumeta variegata</name>
    <name type="common">Bagworm moth</name>
    <name type="synonym">Eumeta japonica</name>
    <dbReference type="NCBI Taxonomy" id="151549"/>
    <lineage>
        <taxon>Eukaryota</taxon>
        <taxon>Metazoa</taxon>
        <taxon>Ecdysozoa</taxon>
        <taxon>Arthropoda</taxon>
        <taxon>Hexapoda</taxon>
        <taxon>Insecta</taxon>
        <taxon>Pterygota</taxon>
        <taxon>Neoptera</taxon>
        <taxon>Endopterygota</taxon>
        <taxon>Lepidoptera</taxon>
        <taxon>Glossata</taxon>
        <taxon>Ditrysia</taxon>
        <taxon>Tineoidea</taxon>
        <taxon>Psychidae</taxon>
        <taxon>Oiketicinae</taxon>
        <taxon>Eumeta</taxon>
    </lineage>
</organism>
<accession>A0A4C1VCM0</accession>
<evidence type="ECO:0000313" key="1">
    <source>
        <dbReference type="EMBL" id="GBP35365.1"/>
    </source>
</evidence>
<reference evidence="1 2" key="1">
    <citation type="journal article" date="2019" name="Commun. Biol.">
        <title>The bagworm genome reveals a unique fibroin gene that provides high tensile strength.</title>
        <authorList>
            <person name="Kono N."/>
            <person name="Nakamura H."/>
            <person name="Ohtoshi R."/>
            <person name="Tomita M."/>
            <person name="Numata K."/>
            <person name="Arakawa K."/>
        </authorList>
    </citation>
    <scope>NUCLEOTIDE SEQUENCE [LARGE SCALE GENOMIC DNA]</scope>
</reference>
<dbReference type="Proteomes" id="UP000299102">
    <property type="component" value="Unassembled WGS sequence"/>
</dbReference>
<evidence type="ECO:0000313" key="2">
    <source>
        <dbReference type="Proteomes" id="UP000299102"/>
    </source>
</evidence>
<name>A0A4C1VCM0_EUMVA</name>
<keyword evidence="2" id="KW-1185">Reference proteome</keyword>
<dbReference type="EMBL" id="BGZK01000302">
    <property type="protein sequence ID" value="GBP35365.1"/>
    <property type="molecule type" value="Genomic_DNA"/>
</dbReference>
<gene>
    <name evidence="1" type="ORF">EVAR_20738_1</name>
</gene>
<dbReference type="AlphaFoldDB" id="A0A4C1VCM0"/>
<sequence>MQKRWVHLKTVRIEVISDSAASSPSVARRGPTAAVPPTTVFQYANAAAALAPGARGRTSAARIICRYPTQINRQKVTYSTNERAARRWSPRRERRVLCAWPVSLAGGAGGAGGPVRLRAPAPSIL</sequence>
<protein>
    <submittedName>
        <fullName evidence="1">Uncharacterized protein</fullName>
    </submittedName>
</protein>